<keyword evidence="1" id="KW-0862">Zinc</keyword>
<dbReference type="InterPro" id="IPR039903">
    <property type="entry name" value="Zswim2"/>
</dbReference>
<gene>
    <name evidence="4" type="ORF">BU14_0856s0001</name>
</gene>
<dbReference type="PROSITE" id="PS50966">
    <property type="entry name" value="ZF_SWIM"/>
    <property type="match status" value="1"/>
</dbReference>
<name>A0A1X6NNU0_PORUM</name>
<dbReference type="OrthoDB" id="2122982at2759"/>
<dbReference type="AlphaFoldDB" id="A0A1X6NNU0"/>
<dbReference type="Pfam" id="PF04434">
    <property type="entry name" value="SWIM"/>
    <property type="match status" value="1"/>
</dbReference>
<keyword evidence="5" id="KW-1185">Reference proteome</keyword>
<keyword evidence="1" id="KW-0863">Zinc-finger</keyword>
<dbReference type="PANTHER" id="PTHR21540">
    <property type="entry name" value="RING FINGER AND SWIM DOMAIN-CONTAINING PROTEIN 2"/>
    <property type="match status" value="1"/>
</dbReference>
<dbReference type="Gene3D" id="3.30.40.10">
    <property type="entry name" value="Zinc/RING finger domain, C3HC4 (zinc finger)"/>
    <property type="match status" value="1"/>
</dbReference>
<evidence type="ECO:0000256" key="1">
    <source>
        <dbReference type="PROSITE-ProRule" id="PRU00325"/>
    </source>
</evidence>
<dbReference type="InterPro" id="IPR007527">
    <property type="entry name" value="Znf_SWIM"/>
</dbReference>
<feature type="region of interest" description="Disordered" evidence="2">
    <location>
        <begin position="262"/>
        <end position="422"/>
    </location>
</feature>
<dbReference type="Proteomes" id="UP000218209">
    <property type="component" value="Unassembled WGS sequence"/>
</dbReference>
<evidence type="ECO:0000259" key="3">
    <source>
        <dbReference type="PROSITE" id="PS50966"/>
    </source>
</evidence>
<dbReference type="GO" id="GO:0008270">
    <property type="term" value="F:zinc ion binding"/>
    <property type="evidence" value="ECO:0007669"/>
    <property type="project" value="UniProtKB-KW"/>
</dbReference>
<reference evidence="4 5" key="1">
    <citation type="submission" date="2017-03" db="EMBL/GenBank/DDBJ databases">
        <title>WGS assembly of Porphyra umbilicalis.</title>
        <authorList>
            <person name="Brawley S.H."/>
            <person name="Blouin N.A."/>
            <person name="Ficko-Blean E."/>
            <person name="Wheeler G.L."/>
            <person name="Lohr M."/>
            <person name="Goodson H.V."/>
            <person name="Jenkins J.W."/>
            <person name="Blaby-Haas C.E."/>
            <person name="Helliwell K.E."/>
            <person name="Chan C."/>
            <person name="Marriage T."/>
            <person name="Bhattacharya D."/>
            <person name="Klein A.S."/>
            <person name="Badis Y."/>
            <person name="Brodie J."/>
            <person name="Cao Y."/>
            <person name="Collen J."/>
            <person name="Dittami S.M."/>
            <person name="Gachon C.M."/>
            <person name="Green B.R."/>
            <person name="Karpowicz S."/>
            <person name="Kim J.W."/>
            <person name="Kudahl U."/>
            <person name="Lin S."/>
            <person name="Michel G."/>
            <person name="Mittag M."/>
            <person name="Olson B.J."/>
            <person name="Pangilinan J."/>
            <person name="Peng Y."/>
            <person name="Qiu H."/>
            <person name="Shu S."/>
            <person name="Singer J.T."/>
            <person name="Smith A.G."/>
            <person name="Sprecher B.N."/>
            <person name="Wagner V."/>
            <person name="Wang W."/>
            <person name="Wang Z.-Y."/>
            <person name="Yan J."/>
            <person name="Yarish C."/>
            <person name="Zoeuner-Riek S."/>
            <person name="Zhuang Y."/>
            <person name="Zou Y."/>
            <person name="Lindquist E.A."/>
            <person name="Grimwood J."/>
            <person name="Barry K."/>
            <person name="Rokhsar D.S."/>
            <person name="Schmutz J."/>
            <person name="Stiller J.W."/>
            <person name="Grossman A.R."/>
            <person name="Prochnik S.E."/>
        </authorList>
    </citation>
    <scope>NUCLEOTIDE SEQUENCE [LARGE SCALE GENOMIC DNA]</scope>
    <source>
        <strain evidence="4">4086291</strain>
    </source>
</reference>
<accession>A0A1X6NNU0</accession>
<feature type="compositionally biased region" description="Acidic residues" evidence="2">
    <location>
        <begin position="378"/>
        <end position="409"/>
    </location>
</feature>
<evidence type="ECO:0000256" key="2">
    <source>
        <dbReference type="SAM" id="MobiDB-lite"/>
    </source>
</evidence>
<feature type="domain" description="SWIM-type" evidence="3">
    <location>
        <begin position="56"/>
        <end position="102"/>
    </location>
</feature>
<feature type="compositionally biased region" description="Low complexity" evidence="2">
    <location>
        <begin position="302"/>
        <end position="330"/>
    </location>
</feature>
<dbReference type="SUPFAM" id="SSF57850">
    <property type="entry name" value="RING/U-box"/>
    <property type="match status" value="1"/>
</dbReference>
<keyword evidence="1" id="KW-0479">Metal-binding</keyword>
<organism evidence="4 5">
    <name type="scientific">Porphyra umbilicalis</name>
    <name type="common">Purple laver</name>
    <name type="synonym">Red alga</name>
    <dbReference type="NCBI Taxonomy" id="2786"/>
    <lineage>
        <taxon>Eukaryota</taxon>
        <taxon>Rhodophyta</taxon>
        <taxon>Bangiophyceae</taxon>
        <taxon>Bangiales</taxon>
        <taxon>Bangiaceae</taxon>
        <taxon>Porphyra</taxon>
    </lineage>
</organism>
<dbReference type="PANTHER" id="PTHR21540:SF0">
    <property type="entry name" value="PHD FAMILY PROTEIN"/>
    <property type="match status" value="1"/>
</dbReference>
<evidence type="ECO:0000313" key="5">
    <source>
        <dbReference type="Proteomes" id="UP000218209"/>
    </source>
</evidence>
<sequence>MGRAATGKAVKPPTADKMAERLDRAASERMFFMGRVSEGTGILQPFVVTGLSGKVYTINLSTEESAASDAGSVGIGAKCNCPDFIFRRASCKHILFILLRVLAIPKERLLSALSPPRTPLTHSEVTAAAAANDSAAINPFYTPPKGLADRLRAIAGDFSGAGSSSGAAPAVAVPPRVPDPEDDCPICYEAFGEVASSDDPAVVYCRRGCGGGVHADCHKRWKDSSPGPLTCVYCRAPWGPPAAAATPSNLLLDRSGGGRGRLIDLENYMPEPEGDAPKRKSRAKKSAPAGSSAKGKGKGKGKAAAAGSSSKQAAPVESDSEVEVVAASKQGKGRTTRQTKTKATAEAVNESAAPARRTTRASGASSSRRPAPKYVELSDSDGTDDGDGDDDADVSDAPVDVDDDEEEDASPSPPKAKRTRRR</sequence>
<protein>
    <recommendedName>
        <fullName evidence="3">SWIM-type domain-containing protein</fullName>
    </recommendedName>
</protein>
<feature type="compositionally biased region" description="Basic residues" evidence="2">
    <location>
        <begin position="331"/>
        <end position="340"/>
    </location>
</feature>
<feature type="compositionally biased region" description="Low complexity" evidence="2">
    <location>
        <begin position="341"/>
        <end position="369"/>
    </location>
</feature>
<evidence type="ECO:0000313" key="4">
    <source>
        <dbReference type="EMBL" id="OSX70200.1"/>
    </source>
</evidence>
<dbReference type="InterPro" id="IPR013083">
    <property type="entry name" value="Znf_RING/FYVE/PHD"/>
</dbReference>
<proteinExistence type="predicted"/>
<dbReference type="EMBL" id="KV919295">
    <property type="protein sequence ID" value="OSX70200.1"/>
    <property type="molecule type" value="Genomic_DNA"/>
</dbReference>
<dbReference type="CDD" id="cd16494">
    <property type="entry name" value="RING-CH-C4HC3_ZSWM2"/>
    <property type="match status" value="1"/>
</dbReference>
<dbReference type="GO" id="GO:0061630">
    <property type="term" value="F:ubiquitin protein ligase activity"/>
    <property type="evidence" value="ECO:0007669"/>
    <property type="project" value="InterPro"/>
</dbReference>